<comment type="similarity">
    <text evidence="6">Belongs to the BamD family.</text>
</comment>
<evidence type="ECO:0000256" key="2">
    <source>
        <dbReference type="ARBA" id="ARBA00023136"/>
    </source>
</evidence>
<feature type="signal peptide" evidence="6">
    <location>
        <begin position="1"/>
        <end position="22"/>
    </location>
</feature>
<dbReference type="GO" id="GO:0043165">
    <property type="term" value="P:Gram-negative-bacterium-type cell outer membrane assembly"/>
    <property type="evidence" value="ECO:0007669"/>
    <property type="project" value="UniProtKB-UniRule"/>
</dbReference>
<gene>
    <name evidence="6" type="primary">bamD</name>
    <name evidence="9" type="ordered locus">Zmob_1386</name>
</gene>
<dbReference type="InterPro" id="IPR017689">
    <property type="entry name" value="BamD"/>
</dbReference>
<dbReference type="KEGG" id="zmm:Zmob_1386"/>
<dbReference type="PANTHER" id="PTHR37423:SF1">
    <property type="entry name" value="OUTER MEMBRANE PROTEIN ASSEMBLY FACTOR BAMD"/>
    <property type="match status" value="1"/>
</dbReference>
<dbReference type="eggNOG" id="COG4105">
    <property type="taxonomic scope" value="Bacteria"/>
</dbReference>
<name>A0A0H3G7T5_ZYMMA</name>
<evidence type="ECO:0000313" key="9">
    <source>
        <dbReference type="EMBL" id="AEH63206.1"/>
    </source>
</evidence>
<dbReference type="CDD" id="cd15830">
    <property type="entry name" value="BamD"/>
    <property type="match status" value="1"/>
</dbReference>
<dbReference type="Gene3D" id="1.25.40.10">
    <property type="entry name" value="Tetratricopeptide repeat domain"/>
    <property type="match status" value="1"/>
</dbReference>
<dbReference type="AlphaFoldDB" id="A0A0H3G7T5"/>
<keyword evidence="2 6" id="KW-0472">Membrane</keyword>
<evidence type="ECO:0000256" key="7">
    <source>
        <dbReference type="SAM" id="MobiDB-lite"/>
    </source>
</evidence>
<reference evidence="9 10" key="1">
    <citation type="journal article" date="2011" name="J. Bacteriol.">
        <title>Genome sequence of the ethanol-producing Zymomonas mobilis subsp. mobilis lectotype strain ATCC 10988.</title>
        <authorList>
            <person name="Pappas K.M."/>
            <person name="Kouvelis V.N."/>
            <person name="Saunders E."/>
            <person name="Brettin T.S."/>
            <person name="Bruce D."/>
            <person name="Detter C."/>
            <person name="Balakireva M."/>
            <person name="Han C.S."/>
            <person name="Savvakis G."/>
            <person name="Kyrpides N.C."/>
            <person name="Typas M.A."/>
        </authorList>
    </citation>
    <scope>NUCLEOTIDE SEQUENCE [LARGE SCALE GENOMIC DNA]</scope>
    <source>
        <strain evidence="10">ATCC 10988 / DSM 424 / CCUG 17860 / LMG 404 / NCIMB 8938 / NRRL B-806 / ZM1</strain>
    </source>
</reference>
<dbReference type="Proteomes" id="UP000001494">
    <property type="component" value="Chromosome"/>
</dbReference>
<feature type="chain" id="PRO_5008988860" description="Outer membrane protein assembly factor BamD" evidence="6">
    <location>
        <begin position="23"/>
        <end position="346"/>
    </location>
</feature>
<dbReference type="RefSeq" id="WP_014501036.1">
    <property type="nucleotide sequence ID" value="NC_017262.1"/>
</dbReference>
<keyword evidence="1 6" id="KW-0732">Signal</keyword>
<protein>
    <recommendedName>
        <fullName evidence="6">Outer membrane protein assembly factor BamD</fullName>
    </recommendedName>
</protein>
<dbReference type="NCBIfam" id="TIGR03302">
    <property type="entry name" value="OM_YfiO"/>
    <property type="match status" value="1"/>
</dbReference>
<evidence type="ECO:0000256" key="6">
    <source>
        <dbReference type="HAMAP-Rule" id="MF_00922"/>
    </source>
</evidence>
<proteinExistence type="inferred from homology"/>
<evidence type="ECO:0000313" key="10">
    <source>
        <dbReference type="Proteomes" id="UP000001494"/>
    </source>
</evidence>
<keyword evidence="3" id="KW-0564">Palmitate</keyword>
<keyword evidence="4 6" id="KW-0998">Cell outer membrane</keyword>
<dbReference type="PANTHER" id="PTHR37423">
    <property type="entry name" value="SOLUBLE LYTIC MUREIN TRANSGLYCOSYLASE-RELATED"/>
    <property type="match status" value="1"/>
</dbReference>
<dbReference type="InterPro" id="IPR011990">
    <property type="entry name" value="TPR-like_helical_dom_sf"/>
</dbReference>
<dbReference type="EMBL" id="CP002850">
    <property type="protein sequence ID" value="AEH63206.1"/>
    <property type="molecule type" value="Genomic_DNA"/>
</dbReference>
<dbReference type="HAMAP" id="MF_00922">
    <property type="entry name" value="OM_assembly_BamD"/>
    <property type="match status" value="1"/>
</dbReference>
<dbReference type="SUPFAM" id="SSF48452">
    <property type="entry name" value="TPR-like"/>
    <property type="match status" value="1"/>
</dbReference>
<sequence precursor="true">MASKFSRSLVIALTAIAILPMAGCAGRGKKKTDTRYVARDVDTLYNAGKQSLDSGQYKAAAAFFDEVERQHPYSIWARRAQLMSAFCNYRARNYSASIASAQRFLSIHTGNKDAPYAMYLVMMDYYEQIQDVNHDQHTTQLALDSMNDIIRRYPDTPYAADARLKMDLVHDHLGGKEMAIGRFYEQSRLWLAATLRFRRVIDEYQTTTYVPEALERLTESYLAMGLRVEARNAAAVLGANFPGSKWYSRAYHLIKEHYPQAFTQVHLEAPQNDTPDTANNTEDDDHPKTPSAAPSQDDKLTVPSDDVGSHDDPAGQSPSNATLPPMPPVSAPSENPAGNEAVSNNP</sequence>
<accession>A0A0H3G7T5</accession>
<evidence type="ECO:0000256" key="4">
    <source>
        <dbReference type="ARBA" id="ARBA00023237"/>
    </source>
</evidence>
<evidence type="ECO:0000256" key="5">
    <source>
        <dbReference type="ARBA" id="ARBA00023288"/>
    </source>
</evidence>
<feature type="domain" description="Outer membrane lipoprotein BamD-like" evidence="8">
    <location>
        <begin position="40"/>
        <end position="233"/>
    </location>
</feature>
<feature type="compositionally biased region" description="Polar residues" evidence="7">
    <location>
        <begin position="271"/>
        <end position="280"/>
    </location>
</feature>
<comment type="subunit">
    <text evidence="6">Part of the Bam complex.</text>
</comment>
<keyword evidence="5 9" id="KW-0449">Lipoprotein</keyword>
<comment type="subcellular location">
    <subcellularLocation>
        <location evidence="6">Cell outer membrane</location>
    </subcellularLocation>
</comment>
<feature type="region of interest" description="Disordered" evidence="7">
    <location>
        <begin position="270"/>
        <end position="346"/>
    </location>
</feature>
<comment type="function">
    <text evidence="6">Part of the outer membrane protein assembly complex, which is involved in assembly and insertion of beta-barrel proteins into the outer membrane.</text>
</comment>
<evidence type="ECO:0000256" key="1">
    <source>
        <dbReference type="ARBA" id="ARBA00022729"/>
    </source>
</evidence>
<dbReference type="InterPro" id="IPR039565">
    <property type="entry name" value="BamD-like"/>
</dbReference>
<evidence type="ECO:0000256" key="3">
    <source>
        <dbReference type="ARBA" id="ARBA00023139"/>
    </source>
</evidence>
<dbReference type="GO" id="GO:0051205">
    <property type="term" value="P:protein insertion into membrane"/>
    <property type="evidence" value="ECO:0007669"/>
    <property type="project" value="UniProtKB-UniRule"/>
</dbReference>
<evidence type="ECO:0000259" key="8">
    <source>
        <dbReference type="Pfam" id="PF13525"/>
    </source>
</evidence>
<dbReference type="Pfam" id="PF13525">
    <property type="entry name" value="YfiO"/>
    <property type="match status" value="1"/>
</dbReference>
<dbReference type="HOGENOM" id="CLU_065982_1_1_5"/>
<organism evidence="9 10">
    <name type="scientific">Zymomonas mobilis subsp. mobilis (strain ATCC 10988 / DSM 424 / LMG 404 / NCIMB 8938 / NRRL B-806 / ZM1)</name>
    <dbReference type="NCBI Taxonomy" id="555217"/>
    <lineage>
        <taxon>Bacteria</taxon>
        <taxon>Pseudomonadati</taxon>
        <taxon>Pseudomonadota</taxon>
        <taxon>Alphaproteobacteria</taxon>
        <taxon>Sphingomonadales</taxon>
        <taxon>Zymomonadaceae</taxon>
        <taxon>Zymomonas</taxon>
    </lineage>
</organism>
<dbReference type="OrthoDB" id="9804044at2"/>
<dbReference type="GO" id="GO:1990063">
    <property type="term" value="C:Bam protein complex"/>
    <property type="evidence" value="ECO:0007669"/>
    <property type="project" value="TreeGrafter"/>
</dbReference>